<proteinExistence type="inferred from homology"/>
<evidence type="ECO:0000313" key="4">
    <source>
        <dbReference type="Proteomes" id="UP000016617"/>
    </source>
</evidence>
<gene>
    <name evidence="3" type="ORF">HMPREF1557_00309</name>
</gene>
<dbReference type="PATRIC" id="fig|1227275.3.peg.274"/>
<evidence type="ECO:0000256" key="1">
    <source>
        <dbReference type="PIRNR" id="PIRNR016080"/>
    </source>
</evidence>
<keyword evidence="1" id="KW-0540">Nuclease</keyword>
<organism evidence="3 4">
    <name type="scientific">Streptococcus sobrinus W1703</name>
    <dbReference type="NCBI Taxonomy" id="1227275"/>
    <lineage>
        <taxon>Bacteria</taxon>
        <taxon>Bacillati</taxon>
        <taxon>Bacillota</taxon>
        <taxon>Bacilli</taxon>
        <taxon>Lactobacillales</taxon>
        <taxon>Streptococcaceae</taxon>
        <taxon>Streptococcus</taxon>
    </lineage>
</organism>
<comment type="similarity">
    <text evidence="1">Belongs to the DpnII type II restriction endonuclease family.</text>
</comment>
<dbReference type="PIRSF" id="PIRSF016080">
    <property type="entry name" value="Restrict_endonuc_II_DpmII"/>
    <property type="match status" value="1"/>
</dbReference>
<keyword evidence="1" id="KW-0378">Hydrolase</keyword>
<reference evidence="3 4" key="1">
    <citation type="submission" date="2013-06" db="EMBL/GenBank/DDBJ databases">
        <authorList>
            <person name="Weinstock G."/>
            <person name="Sodergren E."/>
            <person name="Lobos E.A."/>
            <person name="Fulton L."/>
            <person name="Fulton R."/>
            <person name="Courtney L."/>
            <person name="Fronick C."/>
            <person name="O'Laughlin M."/>
            <person name="Godfrey J."/>
            <person name="Wilson R.M."/>
            <person name="Miner T."/>
            <person name="Farmer C."/>
            <person name="Delehaunty K."/>
            <person name="Cordes M."/>
            <person name="Minx P."/>
            <person name="Tomlinson C."/>
            <person name="Chen J."/>
            <person name="Wollam A."/>
            <person name="Pepin K.H."/>
            <person name="Bhonagiri V."/>
            <person name="Zhang X."/>
            <person name="Warren W."/>
            <person name="Mitreva M."/>
            <person name="Mardis E.R."/>
            <person name="Wilson R.K."/>
        </authorList>
    </citation>
    <scope>NUCLEOTIDE SEQUENCE [LARGE SCALE GENOMIC DNA]</scope>
    <source>
        <strain evidence="3 4">W1703</strain>
    </source>
</reference>
<dbReference type="Proteomes" id="UP000016617">
    <property type="component" value="Unassembled WGS sequence"/>
</dbReference>
<dbReference type="InterPro" id="IPR007637">
    <property type="entry name" value="Restrct_endonuc_II_DpnII-like"/>
</dbReference>
<sequence>MIWFTLVCIKDFSMKLEEYLELPSDQRLEQFLNSLSVTNRTPEYYVNWEKVARETKKFELELNTLNYLIGKEDIRDEALELFTKQPNLLKAIPSLIASRDKVLDVLILDAQDNMSFDRLDFKNIDAERITDYVDFIDQSGLLDFLQNKANRSLVDYVYGVEAGLDSNARKNRSGTTMEGILERHVARICENYHLEFKAQATAAFIKGKWDIDVPVDKSERRFDVAVYSPQKHKIWLIETNYYGGGGSKLKAVAGEFTELNQFVVTSGDDVEFVWVSDGKGWETARLPLSEAFGHISYIFNLEMLKLGYLEELVRR</sequence>
<dbReference type="GO" id="GO:0003677">
    <property type="term" value="F:DNA binding"/>
    <property type="evidence" value="ECO:0007669"/>
    <property type="project" value="UniProtKB-UniRule"/>
</dbReference>
<dbReference type="HOGENOM" id="CLU_089327_0_0_9"/>
<dbReference type="InterPro" id="IPR021191">
    <property type="entry name" value="Restrct_endonuc_II_DpnII"/>
</dbReference>
<dbReference type="GO" id="GO:0009036">
    <property type="term" value="F:type II site-specific deoxyribonuclease activity"/>
    <property type="evidence" value="ECO:0007669"/>
    <property type="project" value="UniProtKB-UniRule"/>
</dbReference>
<dbReference type="AlphaFoldDB" id="U2IWG0"/>
<evidence type="ECO:0000259" key="2">
    <source>
        <dbReference type="Pfam" id="PF04556"/>
    </source>
</evidence>
<comment type="caution">
    <text evidence="3">The sequence shown here is derived from an EMBL/GenBank/DDBJ whole genome shotgun (WGS) entry which is preliminary data.</text>
</comment>
<dbReference type="GO" id="GO:0009307">
    <property type="term" value="P:DNA restriction-modification system"/>
    <property type="evidence" value="ECO:0007669"/>
    <property type="project" value="UniProtKB-UniRule"/>
</dbReference>
<protein>
    <recommendedName>
        <fullName evidence="1">Type-2 restriction enzyme</fullName>
        <ecNumber evidence="1">3.1.21.4</ecNumber>
    </recommendedName>
</protein>
<accession>U2IWG0</accession>
<dbReference type="Pfam" id="PF04556">
    <property type="entry name" value="DpnII"/>
    <property type="match status" value="1"/>
</dbReference>
<dbReference type="EC" id="3.1.21.4" evidence="1"/>
<feature type="domain" description="Restriction endonuclease type II DpnII-like" evidence="2">
    <location>
        <begin position="28"/>
        <end position="310"/>
    </location>
</feature>
<evidence type="ECO:0000313" key="3">
    <source>
        <dbReference type="EMBL" id="ERJ78306.1"/>
    </source>
</evidence>
<comment type="catalytic activity">
    <reaction evidence="1">
        <text>Endonucleolytic cleavage of DNA to give specific double-stranded fragments with terminal 5'-phosphates.</text>
        <dbReference type="EC" id="3.1.21.4"/>
    </reaction>
</comment>
<name>U2IWG0_9STRE</name>
<comment type="function">
    <text evidence="1">A P subtype restriction enzyme that recognizes the double-stranded unmethylated sequence 5'-GATC-3'.</text>
</comment>
<dbReference type="EMBL" id="AWVA01000015">
    <property type="protein sequence ID" value="ERJ78306.1"/>
    <property type="molecule type" value="Genomic_DNA"/>
</dbReference>
<keyword evidence="1" id="KW-0680">Restriction system</keyword>
<keyword evidence="1 3" id="KW-0255">Endonuclease</keyword>